<dbReference type="GeneID" id="82935161"/>
<dbReference type="Proteomes" id="UP000253792">
    <property type="component" value="Unassembled WGS sequence"/>
</dbReference>
<reference evidence="1 2" key="1">
    <citation type="journal article" date="2018" name="Elife">
        <title>Discovery and characterization of a prevalent human gut bacterial enzyme sufficient for the inactivation of a family of plant toxins.</title>
        <authorList>
            <person name="Koppel N."/>
            <person name="Bisanz J.E."/>
            <person name="Pandelia M.E."/>
            <person name="Turnbaugh P.J."/>
            <person name="Balskus E.P."/>
        </authorList>
    </citation>
    <scope>NUCLEOTIDE SEQUENCE [LARGE SCALE GENOMIC DNA]</scope>
    <source>
        <strain evidence="2">anaerobia AP69FAA</strain>
    </source>
</reference>
<dbReference type="EMBL" id="PPTP01000002">
    <property type="protein sequence ID" value="RDB56633.1"/>
    <property type="molecule type" value="Genomic_DNA"/>
</dbReference>
<evidence type="ECO:0008006" key="3">
    <source>
        <dbReference type="Google" id="ProtNLM"/>
    </source>
</evidence>
<protein>
    <recommendedName>
        <fullName evidence="3">S4A5 electrogenic sodium bicarbonate cotransporter 4</fullName>
    </recommendedName>
</protein>
<comment type="caution">
    <text evidence="1">The sequence shown here is derived from an EMBL/GenBank/DDBJ whole genome shotgun (WGS) entry which is preliminary data.</text>
</comment>
<sequence>MARRTGEGVRIGPITLLTLVSVLLLAVLAMLCVTTTHATEAMAQRQADALSQTYELDAFGQALLAQIDEQIAESGSPAAAAALVQHRSDKLLENAAEASGARDLRSFIDVAGTQVTFTVIAQDGKELAATATIAANGCTVDAWKMTTAQELPEQALLSTN</sequence>
<proteinExistence type="predicted"/>
<dbReference type="OrthoDB" id="9902264at2"/>
<gene>
    <name evidence="1" type="ORF">C1880_02365</name>
</gene>
<name>A0A369LAH8_9ACTN</name>
<dbReference type="STRING" id="1034345.GCA_000236865_00915"/>
<evidence type="ECO:0000313" key="1">
    <source>
        <dbReference type="EMBL" id="RDB56633.1"/>
    </source>
</evidence>
<accession>A0A369LAH8</accession>
<evidence type="ECO:0000313" key="2">
    <source>
        <dbReference type="Proteomes" id="UP000253792"/>
    </source>
</evidence>
<dbReference type="AlphaFoldDB" id="A0A369LAH8"/>
<keyword evidence="2" id="KW-1185">Reference proteome</keyword>
<organism evidence="1 2">
    <name type="scientific">Senegalimassilia anaerobia</name>
    <dbReference type="NCBI Taxonomy" id="1473216"/>
    <lineage>
        <taxon>Bacteria</taxon>
        <taxon>Bacillati</taxon>
        <taxon>Actinomycetota</taxon>
        <taxon>Coriobacteriia</taxon>
        <taxon>Coriobacteriales</taxon>
        <taxon>Coriobacteriaceae</taxon>
        <taxon>Senegalimassilia</taxon>
    </lineage>
</organism>
<dbReference type="RefSeq" id="WP_042432642.1">
    <property type="nucleotide sequence ID" value="NZ_CABKQR010000002.1"/>
</dbReference>